<evidence type="ECO:0000313" key="2">
    <source>
        <dbReference type="EMBL" id="MDA1361142.1"/>
    </source>
</evidence>
<gene>
    <name evidence="2" type="ORF">O1R50_16040</name>
</gene>
<dbReference type="SUPFAM" id="SSF53756">
    <property type="entry name" value="UDP-Glycosyltransferase/glycogen phosphorylase"/>
    <property type="match status" value="1"/>
</dbReference>
<evidence type="ECO:0000313" key="3">
    <source>
        <dbReference type="Proteomes" id="UP001146067"/>
    </source>
</evidence>
<proteinExistence type="predicted"/>
<comment type="caution">
    <text evidence="2">The sequence shown here is derived from an EMBL/GenBank/DDBJ whole genome shotgun (WGS) entry which is preliminary data.</text>
</comment>
<organism evidence="2 3">
    <name type="scientific">Glycomyces luteolus</name>
    <dbReference type="NCBI Taxonomy" id="2670330"/>
    <lineage>
        <taxon>Bacteria</taxon>
        <taxon>Bacillati</taxon>
        <taxon>Actinomycetota</taxon>
        <taxon>Actinomycetes</taxon>
        <taxon>Glycomycetales</taxon>
        <taxon>Glycomycetaceae</taxon>
        <taxon>Glycomyces</taxon>
    </lineage>
</organism>
<feature type="transmembrane region" description="Helical" evidence="1">
    <location>
        <begin position="38"/>
        <end position="57"/>
    </location>
</feature>
<evidence type="ECO:0000256" key="1">
    <source>
        <dbReference type="SAM" id="Phobius"/>
    </source>
</evidence>
<evidence type="ECO:0008006" key="4">
    <source>
        <dbReference type="Google" id="ProtNLM"/>
    </source>
</evidence>
<accession>A0A9X3PCD7</accession>
<keyword evidence="3" id="KW-1185">Reference proteome</keyword>
<dbReference type="Proteomes" id="UP001146067">
    <property type="component" value="Unassembled WGS sequence"/>
</dbReference>
<dbReference type="EMBL" id="JAPZVP010000012">
    <property type="protein sequence ID" value="MDA1361142.1"/>
    <property type="molecule type" value="Genomic_DNA"/>
</dbReference>
<feature type="transmembrane region" description="Helical" evidence="1">
    <location>
        <begin position="12"/>
        <end position="32"/>
    </location>
</feature>
<sequence length="509" mass="55416">MKSKTRKHSHVDRRIVVAFGIAAATMALPLVIDMQYALAAAGLVFAVLIGGGWRTAVRLRRLGRDIAAKRSATGLLGSYAEQTLPRKDGERCMQRALEALDGGFPVSAVREARELASDQRIPIAERLALLRAVEAWQTEDELSRVLPPERVAFDVVLVSYLGQPSDGTAATVAEIEACRDLGLTVGLLHHPVHRWDPNSPIGPEIEALIDGKQVRAIGLDQDVECALAVVRTPVALMFPLERRPRITAGRTVVIADQAPFESYGAQSFREKAWDLATVDQHVTDWLGEHTWYAGGPLVGAALLDHHAEEIAGLDLAPEPWNDVIEIDQWRLDGRRESDGRIRIGRYARNHRLQWPEQREALLECYPDRDPFEIHVLGGAETPARLLKGLPANWRVYPPETMAAKDFLAQVDVAAYFVAADGTGASGRAPLEAMAAGVPVIMDRRFEAAFGPAAIYCEPSEVASVAQRLAADPDAYSAQQAAAWSQLADRFSAKALMDRLPLAAAAGPVG</sequence>
<dbReference type="Gene3D" id="3.40.50.2000">
    <property type="entry name" value="Glycogen Phosphorylase B"/>
    <property type="match status" value="1"/>
</dbReference>
<protein>
    <recommendedName>
        <fullName evidence="4">Glycosyltransferase</fullName>
    </recommendedName>
</protein>
<dbReference type="AlphaFoldDB" id="A0A9X3PCD7"/>
<name>A0A9X3PCD7_9ACTN</name>
<keyword evidence="1" id="KW-1133">Transmembrane helix</keyword>
<dbReference type="RefSeq" id="WP_270111118.1">
    <property type="nucleotide sequence ID" value="NZ_JAPZVP010000012.1"/>
</dbReference>
<keyword evidence="1" id="KW-0812">Transmembrane</keyword>
<reference evidence="2" key="1">
    <citation type="submission" date="2022-12" db="EMBL/GenBank/DDBJ databases">
        <title>Gycomyces niveus sp.nov.,a novel actinomycete isolated from soil in Shouguan.</title>
        <authorList>
            <person name="Yang X."/>
        </authorList>
    </citation>
    <scope>NUCLEOTIDE SEQUENCE</scope>
    <source>
        <strain evidence="2">NEAU-A15</strain>
    </source>
</reference>
<keyword evidence="1" id="KW-0472">Membrane</keyword>